<dbReference type="EMBL" id="KZ679257">
    <property type="protein sequence ID" value="PTB45595.1"/>
    <property type="molecule type" value="Genomic_DNA"/>
</dbReference>
<evidence type="ECO:0000256" key="2">
    <source>
        <dbReference type="SAM" id="SignalP"/>
    </source>
</evidence>
<keyword evidence="2" id="KW-0732">Signal</keyword>
<dbReference type="PANTHER" id="PTHR35043:SF7">
    <property type="entry name" value="TRANSCRIPTION FACTOR DOMAIN-CONTAINING PROTEIN"/>
    <property type="match status" value="1"/>
</dbReference>
<keyword evidence="1" id="KW-1133">Transmembrane helix</keyword>
<feature type="transmembrane region" description="Helical" evidence="1">
    <location>
        <begin position="241"/>
        <end position="266"/>
    </location>
</feature>
<sequence>MGLPKIPIQLSCFFFFVATIQAYTVFKPKCSAPTAEANYVAAPDSRGTLDILLKSIFTIFACTWTIHHPNVPRQYHGYVDQNPKSKLCGYLNLGPLSWRLKGFLKSTGRMILTIFAPEVIIAVAYNDRLATREDHELLDKLAEGEEGGKVEWSLDHTYYANMGGFVIKKTNAEAETGNGYNLHHLSGRDVYILRKKRCIGKLPNITQRELKDRVKSDSLIKAISISQIIWSTARILDRTVYGLAICALELTVLAFALCAIAIYWLYWDKPKSIGVSTTIDRLISYERIKDILVEARTRAYSTRHIFSLKRTRAFSSRSEAVDGAPLRIDTIREGKEFDNKTFWALLVGVVLFGGIHVGGWRV</sequence>
<feature type="transmembrane region" description="Helical" evidence="1">
    <location>
        <begin position="342"/>
        <end position="360"/>
    </location>
</feature>
<dbReference type="OrthoDB" id="3061561at2759"/>
<keyword evidence="1" id="KW-0812">Transmembrane</keyword>
<dbReference type="Proteomes" id="UP000240493">
    <property type="component" value="Unassembled WGS sequence"/>
</dbReference>
<keyword evidence="1" id="KW-0472">Membrane</keyword>
<evidence type="ECO:0000256" key="1">
    <source>
        <dbReference type="SAM" id="Phobius"/>
    </source>
</evidence>
<name>A0A2T3ZLA9_TRIA4</name>
<dbReference type="AlphaFoldDB" id="A0A2T3ZLA9"/>
<dbReference type="PANTHER" id="PTHR35043">
    <property type="entry name" value="TRANSCRIPTION FACTOR DOMAIN-CONTAINING PROTEIN"/>
    <property type="match status" value="1"/>
</dbReference>
<feature type="signal peptide" evidence="2">
    <location>
        <begin position="1"/>
        <end position="22"/>
    </location>
</feature>
<dbReference type="STRING" id="1042311.A0A2T3ZLA9"/>
<accession>A0A2T3ZLA9</accession>
<evidence type="ECO:0000313" key="4">
    <source>
        <dbReference type="Proteomes" id="UP000240493"/>
    </source>
</evidence>
<keyword evidence="4" id="KW-1185">Reference proteome</keyword>
<evidence type="ECO:0000313" key="3">
    <source>
        <dbReference type="EMBL" id="PTB45595.1"/>
    </source>
</evidence>
<protein>
    <submittedName>
        <fullName evidence="3">Uncharacterized protein</fullName>
    </submittedName>
</protein>
<proteinExistence type="predicted"/>
<gene>
    <name evidence="3" type="ORF">M441DRAFT_451872</name>
</gene>
<organism evidence="3 4">
    <name type="scientific">Trichoderma asperellum (strain ATCC 204424 / CBS 433.97 / NBRC 101777)</name>
    <dbReference type="NCBI Taxonomy" id="1042311"/>
    <lineage>
        <taxon>Eukaryota</taxon>
        <taxon>Fungi</taxon>
        <taxon>Dikarya</taxon>
        <taxon>Ascomycota</taxon>
        <taxon>Pezizomycotina</taxon>
        <taxon>Sordariomycetes</taxon>
        <taxon>Hypocreomycetidae</taxon>
        <taxon>Hypocreales</taxon>
        <taxon>Hypocreaceae</taxon>
        <taxon>Trichoderma</taxon>
    </lineage>
</organism>
<reference evidence="3 4" key="1">
    <citation type="submission" date="2016-07" db="EMBL/GenBank/DDBJ databases">
        <title>Multiple horizontal gene transfer events from other fungi enriched the ability of initially mycotrophic Trichoderma (Ascomycota) to feed on dead plant biomass.</title>
        <authorList>
            <consortium name="DOE Joint Genome Institute"/>
            <person name="Aerts A."/>
            <person name="Atanasova L."/>
            <person name="Chenthamara K."/>
            <person name="Zhang J."/>
            <person name="Grujic M."/>
            <person name="Henrissat B."/>
            <person name="Kuo A."/>
            <person name="Salamov A."/>
            <person name="Lipzen A."/>
            <person name="Labutti K."/>
            <person name="Barry K."/>
            <person name="Miao Y."/>
            <person name="Rahimi M.J."/>
            <person name="Shen Q."/>
            <person name="Grigoriev I.V."/>
            <person name="Kubicek C.P."/>
            <person name="Druzhinina I.S."/>
        </authorList>
    </citation>
    <scope>NUCLEOTIDE SEQUENCE [LARGE SCALE GENOMIC DNA]</scope>
    <source>
        <strain evidence="3 4">CBS 433.97</strain>
    </source>
</reference>
<feature type="chain" id="PRO_5015513998" evidence="2">
    <location>
        <begin position="23"/>
        <end position="362"/>
    </location>
</feature>